<evidence type="ECO:0000313" key="2">
    <source>
        <dbReference type="Proteomes" id="UP000019194"/>
    </source>
</evidence>
<comment type="caution">
    <text evidence="1">The sequence shown here is derived from an EMBL/GenBank/DDBJ whole genome shotgun (WGS) entry which is preliminary data.</text>
</comment>
<dbReference type="EMBL" id="CBWP010000001">
    <property type="protein sequence ID" value="CDL35964.1"/>
    <property type="molecule type" value="Genomic_DNA"/>
</dbReference>
<dbReference type="AlphaFoldDB" id="A0A7G2IL36"/>
<name>A0A7G2IL36_CITFR</name>
<dbReference type="Proteomes" id="UP000019194">
    <property type="component" value="Unassembled WGS sequence"/>
</dbReference>
<sequence>MAAIAFGLDEIAMFSDYYLAVNASVTGIAFVSDSSEAMRLKPLQ</sequence>
<reference evidence="1 2" key="1">
    <citation type="submission" date="2013-10" db="EMBL/GenBank/DDBJ databases">
        <title>Antibiotic resistance diversity of beta-lactamase producers in the General Hospital Vienna.</title>
        <authorList>
            <person name="Barisic I."/>
            <person name="Mitteregger D."/>
            <person name="Hirschl A.M."/>
            <person name="Noehammer C."/>
            <person name="Wiesinger-Mayr H."/>
        </authorList>
    </citation>
    <scope>NUCLEOTIDE SEQUENCE [LARGE SCALE GENOMIC DNA]</scope>
    <source>
        <strain evidence="1 2">ISC11</strain>
    </source>
</reference>
<organism evidence="1 2">
    <name type="scientific">Citrobacter freundii</name>
    <dbReference type="NCBI Taxonomy" id="546"/>
    <lineage>
        <taxon>Bacteria</taxon>
        <taxon>Pseudomonadati</taxon>
        <taxon>Pseudomonadota</taxon>
        <taxon>Gammaproteobacteria</taxon>
        <taxon>Enterobacterales</taxon>
        <taxon>Enterobacteriaceae</taxon>
        <taxon>Citrobacter</taxon>
        <taxon>Citrobacter freundii complex</taxon>
    </lineage>
</organism>
<protein>
    <submittedName>
        <fullName evidence="1">Uncharacterized protein</fullName>
    </submittedName>
</protein>
<proteinExistence type="predicted"/>
<evidence type="ECO:0000313" key="1">
    <source>
        <dbReference type="EMBL" id="CDL35964.1"/>
    </source>
</evidence>
<accession>A0A7G2IL36</accession>